<sequence>MLQHERQYPSRGPCVVLDSAEPWVSLWGTDGCSVKQDWIIWRQWWLCRQRGTMATLHEETQYNRPDHPCIGGGPHEELRDELATAGRL</sequence>
<dbReference type="Proteomes" id="UP001066276">
    <property type="component" value="Chromosome 4_2"/>
</dbReference>
<evidence type="ECO:0000313" key="1">
    <source>
        <dbReference type="EMBL" id="KAJ1161307.1"/>
    </source>
</evidence>
<accession>A0AAV7S9S1</accession>
<organism evidence="1 2">
    <name type="scientific">Pleurodeles waltl</name>
    <name type="common">Iberian ribbed newt</name>
    <dbReference type="NCBI Taxonomy" id="8319"/>
    <lineage>
        <taxon>Eukaryota</taxon>
        <taxon>Metazoa</taxon>
        <taxon>Chordata</taxon>
        <taxon>Craniata</taxon>
        <taxon>Vertebrata</taxon>
        <taxon>Euteleostomi</taxon>
        <taxon>Amphibia</taxon>
        <taxon>Batrachia</taxon>
        <taxon>Caudata</taxon>
        <taxon>Salamandroidea</taxon>
        <taxon>Salamandridae</taxon>
        <taxon>Pleurodelinae</taxon>
        <taxon>Pleurodeles</taxon>
    </lineage>
</organism>
<reference evidence="1" key="1">
    <citation type="journal article" date="2022" name="bioRxiv">
        <title>Sequencing and chromosome-scale assembly of the giantPleurodeles waltlgenome.</title>
        <authorList>
            <person name="Brown T."/>
            <person name="Elewa A."/>
            <person name="Iarovenko S."/>
            <person name="Subramanian E."/>
            <person name="Araus A.J."/>
            <person name="Petzold A."/>
            <person name="Susuki M."/>
            <person name="Suzuki K.-i.T."/>
            <person name="Hayashi T."/>
            <person name="Toyoda A."/>
            <person name="Oliveira C."/>
            <person name="Osipova E."/>
            <person name="Leigh N.D."/>
            <person name="Simon A."/>
            <person name="Yun M.H."/>
        </authorList>
    </citation>
    <scope>NUCLEOTIDE SEQUENCE</scope>
    <source>
        <strain evidence="1">20211129_DDA</strain>
        <tissue evidence="1">Liver</tissue>
    </source>
</reference>
<proteinExistence type="predicted"/>
<dbReference type="AlphaFoldDB" id="A0AAV7S9S1"/>
<protein>
    <submittedName>
        <fullName evidence="1">Uncharacterized protein</fullName>
    </submittedName>
</protein>
<comment type="caution">
    <text evidence="1">The sequence shown here is derived from an EMBL/GenBank/DDBJ whole genome shotgun (WGS) entry which is preliminary data.</text>
</comment>
<dbReference type="EMBL" id="JANPWB010000008">
    <property type="protein sequence ID" value="KAJ1161307.1"/>
    <property type="molecule type" value="Genomic_DNA"/>
</dbReference>
<keyword evidence="2" id="KW-1185">Reference proteome</keyword>
<name>A0AAV7S9S1_PLEWA</name>
<evidence type="ECO:0000313" key="2">
    <source>
        <dbReference type="Proteomes" id="UP001066276"/>
    </source>
</evidence>
<gene>
    <name evidence="1" type="ORF">NDU88_001794</name>
</gene>